<dbReference type="EMBL" id="FQUY01000015">
    <property type="protein sequence ID" value="SHF23450.1"/>
    <property type="molecule type" value="Genomic_DNA"/>
</dbReference>
<evidence type="ECO:0000259" key="4">
    <source>
        <dbReference type="Pfam" id="PF02576"/>
    </source>
</evidence>
<dbReference type="CDD" id="cd01734">
    <property type="entry name" value="YlxS_C"/>
    <property type="match status" value="1"/>
</dbReference>
<dbReference type="SUPFAM" id="SSF74942">
    <property type="entry name" value="YhbC-like, C-terminal domain"/>
    <property type="match status" value="1"/>
</dbReference>
<name>A0A1M4ZZG3_9FIRM</name>
<accession>A0A1M4ZZG3</accession>
<feature type="domain" description="Ribosome maturation factor RimP C-terminal" evidence="5">
    <location>
        <begin position="88"/>
        <end position="153"/>
    </location>
</feature>
<keyword evidence="7" id="KW-1185">Reference proteome</keyword>
<dbReference type="RefSeq" id="WP_073239376.1">
    <property type="nucleotide sequence ID" value="NZ_FQUY01000015.1"/>
</dbReference>
<dbReference type="InterPro" id="IPR036847">
    <property type="entry name" value="RimP_C_sf"/>
</dbReference>
<comment type="subcellular location">
    <subcellularLocation>
        <location evidence="3">Cytoplasm</location>
    </subcellularLocation>
</comment>
<gene>
    <name evidence="3" type="primary">rimP</name>
    <name evidence="6" type="ORF">SAMN02745133_02138</name>
</gene>
<reference evidence="7" key="1">
    <citation type="submission" date="2016-11" db="EMBL/GenBank/DDBJ databases">
        <authorList>
            <person name="Varghese N."/>
            <person name="Submissions S."/>
        </authorList>
    </citation>
    <scope>NUCLEOTIDE SEQUENCE [LARGE SCALE GENOMIC DNA]</scope>
    <source>
        <strain evidence="7">DSM 12395</strain>
    </source>
</reference>
<dbReference type="PANTHER" id="PTHR33867:SF1">
    <property type="entry name" value="RIBOSOME MATURATION FACTOR RIMP"/>
    <property type="match status" value="1"/>
</dbReference>
<dbReference type="GO" id="GO:0000028">
    <property type="term" value="P:ribosomal small subunit assembly"/>
    <property type="evidence" value="ECO:0007669"/>
    <property type="project" value="TreeGrafter"/>
</dbReference>
<dbReference type="SUPFAM" id="SSF75420">
    <property type="entry name" value="YhbC-like, N-terminal domain"/>
    <property type="match status" value="1"/>
</dbReference>
<dbReference type="Gene3D" id="3.30.300.70">
    <property type="entry name" value="RimP-like superfamily, N-terminal"/>
    <property type="match status" value="1"/>
</dbReference>
<dbReference type="Pfam" id="PF17384">
    <property type="entry name" value="DUF150_C"/>
    <property type="match status" value="1"/>
</dbReference>
<evidence type="ECO:0000259" key="5">
    <source>
        <dbReference type="Pfam" id="PF17384"/>
    </source>
</evidence>
<proteinExistence type="inferred from homology"/>
<dbReference type="PANTHER" id="PTHR33867">
    <property type="entry name" value="RIBOSOME MATURATION FACTOR RIMP"/>
    <property type="match status" value="1"/>
</dbReference>
<evidence type="ECO:0000313" key="7">
    <source>
        <dbReference type="Proteomes" id="UP000184148"/>
    </source>
</evidence>
<evidence type="ECO:0000313" key="6">
    <source>
        <dbReference type="EMBL" id="SHF23450.1"/>
    </source>
</evidence>
<dbReference type="NCBIfam" id="NF000928">
    <property type="entry name" value="PRK00092.1-2"/>
    <property type="match status" value="1"/>
</dbReference>
<dbReference type="STRING" id="1121429.SAMN02745133_02138"/>
<dbReference type="GO" id="GO:0006412">
    <property type="term" value="P:translation"/>
    <property type="evidence" value="ECO:0007669"/>
    <property type="project" value="TreeGrafter"/>
</dbReference>
<evidence type="ECO:0000256" key="1">
    <source>
        <dbReference type="ARBA" id="ARBA00022490"/>
    </source>
</evidence>
<evidence type="ECO:0000256" key="2">
    <source>
        <dbReference type="ARBA" id="ARBA00022517"/>
    </source>
</evidence>
<keyword evidence="2 3" id="KW-0690">Ribosome biogenesis</keyword>
<feature type="domain" description="Ribosome maturation factor RimP N-terminal" evidence="4">
    <location>
        <begin position="14"/>
        <end position="85"/>
    </location>
</feature>
<comment type="similarity">
    <text evidence="3">Belongs to the RimP family.</text>
</comment>
<sequence>MAKSTIVEKVTEAIRPAIDEANLELVDVEYVKEGGNWYLRVFIDKPGGVDLDDCQAVSEKIDTILDELDPIPQAYFLEVSSPGLERPLKKPEDFHRFKGHLVHITTFAPVDGAKSFTGKLLDYTNEGIRLDVKGKQILLPHQQVAASRLAVEF</sequence>
<protein>
    <recommendedName>
        <fullName evidence="3">Ribosome maturation factor RimP</fullName>
    </recommendedName>
</protein>
<evidence type="ECO:0000256" key="3">
    <source>
        <dbReference type="HAMAP-Rule" id="MF_01077"/>
    </source>
</evidence>
<dbReference type="OrthoDB" id="9805006at2"/>
<dbReference type="AlphaFoldDB" id="A0A1M4ZZG3"/>
<comment type="function">
    <text evidence="3">Required for maturation of 30S ribosomal subunits.</text>
</comment>
<dbReference type="Gene3D" id="2.30.30.180">
    <property type="entry name" value="Ribosome maturation factor RimP, C-terminal domain"/>
    <property type="match status" value="1"/>
</dbReference>
<dbReference type="HAMAP" id="MF_01077">
    <property type="entry name" value="RimP"/>
    <property type="match status" value="1"/>
</dbReference>
<dbReference type="InterPro" id="IPR028989">
    <property type="entry name" value="RimP_N"/>
</dbReference>
<dbReference type="InterPro" id="IPR028998">
    <property type="entry name" value="RimP_C"/>
</dbReference>
<dbReference type="Proteomes" id="UP000184148">
    <property type="component" value="Unassembled WGS sequence"/>
</dbReference>
<dbReference type="FunFam" id="3.30.300.70:FF:000001">
    <property type="entry name" value="Ribosome maturation factor RimP"/>
    <property type="match status" value="1"/>
</dbReference>
<dbReference type="Pfam" id="PF02576">
    <property type="entry name" value="RimP_N"/>
    <property type="match status" value="1"/>
</dbReference>
<organism evidence="6 7">
    <name type="scientific">Desulforamulus putei DSM 12395</name>
    <dbReference type="NCBI Taxonomy" id="1121429"/>
    <lineage>
        <taxon>Bacteria</taxon>
        <taxon>Bacillati</taxon>
        <taxon>Bacillota</taxon>
        <taxon>Clostridia</taxon>
        <taxon>Eubacteriales</taxon>
        <taxon>Peptococcaceae</taxon>
        <taxon>Desulforamulus</taxon>
    </lineage>
</organism>
<keyword evidence="1 3" id="KW-0963">Cytoplasm</keyword>
<dbReference type="InterPro" id="IPR003728">
    <property type="entry name" value="Ribosome_maturation_RimP"/>
</dbReference>
<dbReference type="InterPro" id="IPR035956">
    <property type="entry name" value="RimP_N_sf"/>
</dbReference>
<dbReference type="GO" id="GO:0005829">
    <property type="term" value="C:cytosol"/>
    <property type="evidence" value="ECO:0007669"/>
    <property type="project" value="TreeGrafter"/>
</dbReference>